<dbReference type="Proteomes" id="UP001458880">
    <property type="component" value="Unassembled WGS sequence"/>
</dbReference>
<keyword evidence="1" id="KW-1133">Transmembrane helix</keyword>
<keyword evidence="3" id="KW-1185">Reference proteome</keyword>
<accession>A0AAW1LW32</accession>
<reference evidence="2 3" key="1">
    <citation type="journal article" date="2024" name="BMC Genomics">
        <title>De novo assembly and annotation of Popillia japonica's genome with initial clues to its potential as an invasive pest.</title>
        <authorList>
            <person name="Cucini C."/>
            <person name="Boschi S."/>
            <person name="Funari R."/>
            <person name="Cardaioli E."/>
            <person name="Iannotti N."/>
            <person name="Marturano G."/>
            <person name="Paoli F."/>
            <person name="Bruttini M."/>
            <person name="Carapelli A."/>
            <person name="Frati F."/>
            <person name="Nardi F."/>
        </authorList>
    </citation>
    <scope>NUCLEOTIDE SEQUENCE [LARGE SCALE GENOMIC DNA]</scope>
    <source>
        <strain evidence="2">DMR45628</strain>
    </source>
</reference>
<dbReference type="EMBL" id="JASPKY010000087">
    <property type="protein sequence ID" value="KAK9738431.1"/>
    <property type="molecule type" value="Genomic_DNA"/>
</dbReference>
<feature type="transmembrane region" description="Helical" evidence="1">
    <location>
        <begin position="182"/>
        <end position="202"/>
    </location>
</feature>
<dbReference type="PANTHER" id="PTHR21879">
    <property type="entry name" value="FI03362P-RELATED-RELATED"/>
    <property type="match status" value="1"/>
</dbReference>
<proteinExistence type="predicted"/>
<sequence length="261" mass="28152">MSPSKSNAICLFGYDMYGYKHLVICVMMIVQVCTQNFSLYLKNVRQCLSSNNSAICVKEETLDLLNETIYSNEPIYLLGNINISRNKEYMPEFTQEAMPLEASQRSLVLNDAILTKIEDFFKSRLIQFKVSDSSEARKRGGGGFGGGGGGGKKGGGGGMLMLIGVAMAGVLSQLFMGKIALVAGAALLMSKIALMITLLSSLKKSSGEGGGKESAHVVYTSSGGDGYSHSHGGWHRSLTHEVDPQQLAYNGYVQTNTNSYR</sequence>
<evidence type="ECO:0000256" key="1">
    <source>
        <dbReference type="SAM" id="Phobius"/>
    </source>
</evidence>
<dbReference type="GO" id="GO:0016020">
    <property type="term" value="C:membrane"/>
    <property type="evidence" value="ECO:0007669"/>
    <property type="project" value="TreeGrafter"/>
</dbReference>
<feature type="transmembrane region" description="Helical" evidence="1">
    <location>
        <begin position="159"/>
        <end position="176"/>
    </location>
</feature>
<dbReference type="PANTHER" id="PTHR21879:SF22">
    <property type="entry name" value="FI03362P-RELATED"/>
    <property type="match status" value="1"/>
</dbReference>
<organism evidence="2 3">
    <name type="scientific">Popillia japonica</name>
    <name type="common">Japanese beetle</name>
    <dbReference type="NCBI Taxonomy" id="7064"/>
    <lineage>
        <taxon>Eukaryota</taxon>
        <taxon>Metazoa</taxon>
        <taxon>Ecdysozoa</taxon>
        <taxon>Arthropoda</taxon>
        <taxon>Hexapoda</taxon>
        <taxon>Insecta</taxon>
        <taxon>Pterygota</taxon>
        <taxon>Neoptera</taxon>
        <taxon>Endopterygota</taxon>
        <taxon>Coleoptera</taxon>
        <taxon>Polyphaga</taxon>
        <taxon>Scarabaeiformia</taxon>
        <taxon>Scarabaeidae</taxon>
        <taxon>Rutelinae</taxon>
        <taxon>Popillia</taxon>
    </lineage>
</organism>
<gene>
    <name evidence="2" type="ORF">QE152_g9914</name>
</gene>
<protein>
    <submittedName>
        <fullName evidence="2">Uncharacterized protein</fullName>
    </submittedName>
</protein>
<keyword evidence="1" id="KW-0472">Membrane</keyword>
<name>A0AAW1LW32_POPJA</name>
<evidence type="ECO:0000313" key="2">
    <source>
        <dbReference type="EMBL" id="KAK9738431.1"/>
    </source>
</evidence>
<dbReference type="AlphaFoldDB" id="A0AAW1LW32"/>
<dbReference type="InterPro" id="IPR012464">
    <property type="entry name" value="DUF1676"/>
</dbReference>
<comment type="caution">
    <text evidence="2">The sequence shown here is derived from an EMBL/GenBank/DDBJ whole genome shotgun (WGS) entry which is preliminary data.</text>
</comment>
<keyword evidence="1" id="KW-0812">Transmembrane</keyword>
<dbReference type="Pfam" id="PF07898">
    <property type="entry name" value="DUF1676"/>
    <property type="match status" value="1"/>
</dbReference>
<evidence type="ECO:0000313" key="3">
    <source>
        <dbReference type="Proteomes" id="UP001458880"/>
    </source>
</evidence>